<accession>A0A3D8R2X1</accession>
<evidence type="ECO:0000313" key="1">
    <source>
        <dbReference type="EMBL" id="RDW68290.1"/>
    </source>
</evidence>
<dbReference type="GO" id="GO:0003824">
    <property type="term" value="F:catalytic activity"/>
    <property type="evidence" value="ECO:0007669"/>
    <property type="project" value="InterPro"/>
</dbReference>
<dbReference type="EMBL" id="PDLN01000013">
    <property type="protein sequence ID" value="RDW68290.1"/>
    <property type="molecule type" value="Genomic_DNA"/>
</dbReference>
<dbReference type="PANTHER" id="PTHR46082">
    <property type="entry name" value="ATP/GTP-BINDING PROTEIN-RELATED"/>
    <property type="match status" value="1"/>
</dbReference>
<dbReference type="InterPro" id="IPR035994">
    <property type="entry name" value="Nucleoside_phosphorylase_sf"/>
</dbReference>
<reference evidence="1 2" key="1">
    <citation type="journal article" date="2018" name="IMA Fungus">
        <title>IMA Genome-F 9: Draft genome sequence of Annulohypoxylon stygium, Aspergillus mulundensis, Berkeleyomyces basicola (syn. Thielaviopsis basicola), Ceratocystis smalleyi, two Cercospora beticola strains, Coleophoma cylindrospora, Fusarium fracticaudum, Phialophora cf. hyalina, and Morchella septimelata.</title>
        <authorList>
            <person name="Wingfield B.D."/>
            <person name="Bills G.F."/>
            <person name="Dong Y."/>
            <person name="Huang W."/>
            <person name="Nel W.J."/>
            <person name="Swalarsk-Parry B.S."/>
            <person name="Vaghefi N."/>
            <person name="Wilken P.M."/>
            <person name="An Z."/>
            <person name="de Beer Z.W."/>
            <person name="De Vos L."/>
            <person name="Chen L."/>
            <person name="Duong T.A."/>
            <person name="Gao Y."/>
            <person name="Hammerbacher A."/>
            <person name="Kikkert J.R."/>
            <person name="Li Y."/>
            <person name="Li H."/>
            <person name="Li K."/>
            <person name="Li Q."/>
            <person name="Liu X."/>
            <person name="Ma X."/>
            <person name="Naidoo K."/>
            <person name="Pethybridge S.J."/>
            <person name="Sun J."/>
            <person name="Steenkamp E.T."/>
            <person name="van der Nest M.A."/>
            <person name="van Wyk S."/>
            <person name="Wingfield M.J."/>
            <person name="Xiong C."/>
            <person name="Yue Q."/>
            <person name="Zhang X."/>
        </authorList>
    </citation>
    <scope>NUCLEOTIDE SEQUENCE [LARGE SCALE GENOMIC DNA]</scope>
    <source>
        <strain evidence="1 2">BP5796</strain>
    </source>
</reference>
<proteinExistence type="predicted"/>
<dbReference type="SUPFAM" id="SSF53167">
    <property type="entry name" value="Purine and uridine phosphorylases"/>
    <property type="match status" value="1"/>
</dbReference>
<dbReference type="Gene3D" id="3.40.50.1580">
    <property type="entry name" value="Nucleoside phosphorylase domain"/>
    <property type="match status" value="1"/>
</dbReference>
<gene>
    <name evidence="1" type="ORF">BP5796_08947</name>
</gene>
<dbReference type="AlphaFoldDB" id="A0A3D8R2X1"/>
<organism evidence="1 2">
    <name type="scientific">Coleophoma crateriformis</name>
    <dbReference type="NCBI Taxonomy" id="565419"/>
    <lineage>
        <taxon>Eukaryota</taxon>
        <taxon>Fungi</taxon>
        <taxon>Dikarya</taxon>
        <taxon>Ascomycota</taxon>
        <taxon>Pezizomycotina</taxon>
        <taxon>Leotiomycetes</taxon>
        <taxon>Helotiales</taxon>
        <taxon>Dermateaceae</taxon>
        <taxon>Coleophoma</taxon>
    </lineage>
</organism>
<dbReference type="Proteomes" id="UP000256328">
    <property type="component" value="Unassembled WGS sequence"/>
</dbReference>
<keyword evidence="2" id="KW-1185">Reference proteome</keyword>
<dbReference type="InterPro" id="IPR053137">
    <property type="entry name" value="NLR-like"/>
</dbReference>
<evidence type="ECO:0000313" key="2">
    <source>
        <dbReference type="Proteomes" id="UP000256328"/>
    </source>
</evidence>
<sequence>MAFRGARFSRREYTVGWICAIPKELEAARSLLDETHGHLTDQLATDINTYALGSMSGHNVAITCLVSYGTNNAGIAATAMLFSFPNLRFGLMVGVGGGVPSSSGAKDIRLGDIIVSEPTGRGGGVIQYDLGKYHQTSGFQRSGTLNKPPRELLVANTFLKSHQSLAKEIWELFNRVFGALDEENDPEIPWASPGPAKDVLFKSKYVHKIAAADGCQECAKSELIARPERRTPFPRIHYGNIASGNAVMKNAQMRDSLAEKENVICFEMEAAGLMDDFRCLVIRGVCDYADTHKHKNWQPYAAAVAALYAKVLLRQIDPRVVQRMEAMNGV</sequence>
<protein>
    <submittedName>
        <fullName evidence="1">Uncharacterized protein</fullName>
    </submittedName>
</protein>
<dbReference type="PANTHER" id="PTHR46082:SF11">
    <property type="entry name" value="AAA+ ATPASE DOMAIN-CONTAINING PROTEIN-RELATED"/>
    <property type="match status" value="1"/>
</dbReference>
<name>A0A3D8R2X1_9HELO</name>
<dbReference type="OrthoDB" id="1577640at2759"/>
<comment type="caution">
    <text evidence="1">The sequence shown here is derived from an EMBL/GenBank/DDBJ whole genome shotgun (WGS) entry which is preliminary data.</text>
</comment>
<dbReference type="GO" id="GO:0009116">
    <property type="term" value="P:nucleoside metabolic process"/>
    <property type="evidence" value="ECO:0007669"/>
    <property type="project" value="InterPro"/>
</dbReference>